<evidence type="ECO:0000256" key="1">
    <source>
        <dbReference type="SAM" id="MobiDB-lite"/>
    </source>
</evidence>
<evidence type="ECO:0000313" key="2">
    <source>
        <dbReference type="EMBL" id="WWC91784.1"/>
    </source>
</evidence>
<feature type="compositionally biased region" description="Gly residues" evidence="1">
    <location>
        <begin position="331"/>
        <end position="343"/>
    </location>
</feature>
<feature type="region of interest" description="Disordered" evidence="1">
    <location>
        <begin position="230"/>
        <end position="419"/>
    </location>
</feature>
<gene>
    <name evidence="2" type="ORF">L201_006731</name>
</gene>
<feature type="compositionally biased region" description="Basic residues" evidence="1">
    <location>
        <begin position="273"/>
        <end position="289"/>
    </location>
</feature>
<feature type="region of interest" description="Disordered" evidence="1">
    <location>
        <begin position="1"/>
        <end position="80"/>
    </location>
</feature>
<evidence type="ECO:0000313" key="3">
    <source>
        <dbReference type="Proteomes" id="UP001355207"/>
    </source>
</evidence>
<dbReference type="AlphaFoldDB" id="A0AAX4K333"/>
<feature type="compositionally biased region" description="Basic and acidic residues" evidence="1">
    <location>
        <begin position="48"/>
        <end position="57"/>
    </location>
</feature>
<feature type="compositionally biased region" description="Basic residues" evidence="1">
    <location>
        <begin position="314"/>
        <end position="328"/>
    </location>
</feature>
<proteinExistence type="predicted"/>
<feature type="compositionally biased region" description="Polar residues" evidence="1">
    <location>
        <begin position="139"/>
        <end position="149"/>
    </location>
</feature>
<sequence length="466" mass="52637">MQLNHNNNTDQEKLIPSETNQDQNQTQVKDIPSASNSTISEGFEAIETGEKDKDIGKFTRSHSPTNSMSDPKPNPRLNKANEPHRRFPILNSHYHYYHNHQYHHLHSFLHLHDPQFIQYRPYPDMRSIVDAIDNLSISSSDTNSNNGVSNDIKDQHRPPHSRRHNPHERHHHHHQHLHHHEQCRPSFGPHRRHHHHSFMDDPRLSMPLPSMDGMRRGGFPSFPPFGQLHGGPPGFELPPPHQDGPFGMPPPPPPPIDSGSQEYEAEFFGPPPHHGRGRGGMRGRSHGHRFPFPPPPPGRSESPPHDGPLGDYHAHHRGHHGPHFHHEHMRGGFGGRGGMGGRGRPMCGPHMRPPPHEKRARHSSPPDERDVPQHHFHYHGHGGPQQGRPGREGMPPPPPPPFGRDRSHRGFDHENPDGYQMEFDGHHGHHHFGFPPHGGRGGFGKARGRGGFGFGFEHGRSAPVFA</sequence>
<dbReference type="Proteomes" id="UP001355207">
    <property type="component" value="Chromosome 9"/>
</dbReference>
<feature type="compositionally biased region" description="Basic and acidic residues" evidence="1">
    <location>
        <begin position="364"/>
        <end position="373"/>
    </location>
</feature>
<dbReference type="GeneID" id="91097400"/>
<feature type="compositionally biased region" description="Polar residues" evidence="1">
    <location>
        <begin position="17"/>
        <end position="40"/>
    </location>
</feature>
<feature type="region of interest" description="Disordered" evidence="1">
    <location>
        <begin position="139"/>
        <end position="210"/>
    </location>
</feature>
<feature type="compositionally biased region" description="Basic and acidic residues" evidence="1">
    <location>
        <begin position="403"/>
        <end position="416"/>
    </location>
</feature>
<feature type="compositionally biased region" description="Basic residues" evidence="1">
    <location>
        <begin position="158"/>
        <end position="181"/>
    </location>
</feature>
<name>A0AAX4K333_9TREE</name>
<protein>
    <submittedName>
        <fullName evidence="2">Uncharacterized protein</fullName>
    </submittedName>
</protein>
<organism evidence="2 3">
    <name type="scientific">Kwoniella dendrophila CBS 6074</name>
    <dbReference type="NCBI Taxonomy" id="1295534"/>
    <lineage>
        <taxon>Eukaryota</taxon>
        <taxon>Fungi</taxon>
        <taxon>Dikarya</taxon>
        <taxon>Basidiomycota</taxon>
        <taxon>Agaricomycotina</taxon>
        <taxon>Tremellomycetes</taxon>
        <taxon>Tremellales</taxon>
        <taxon>Cryptococcaceae</taxon>
        <taxon>Kwoniella</taxon>
    </lineage>
</organism>
<keyword evidence="3" id="KW-1185">Reference proteome</keyword>
<feature type="compositionally biased region" description="Pro residues" evidence="1">
    <location>
        <begin position="235"/>
        <end position="256"/>
    </location>
</feature>
<dbReference type="EMBL" id="CP144106">
    <property type="protein sequence ID" value="WWC91784.1"/>
    <property type="molecule type" value="Genomic_DNA"/>
</dbReference>
<accession>A0AAX4K333</accession>
<reference evidence="2 3" key="1">
    <citation type="submission" date="2024-01" db="EMBL/GenBank/DDBJ databases">
        <title>Comparative genomics of Cryptococcus and Kwoniella reveals pathogenesis evolution and contrasting modes of karyotype evolution via chromosome fusion or intercentromeric recombination.</title>
        <authorList>
            <person name="Coelho M.A."/>
            <person name="David-Palma M."/>
            <person name="Shea T."/>
            <person name="Bowers K."/>
            <person name="McGinley-Smith S."/>
            <person name="Mohammad A.W."/>
            <person name="Gnirke A."/>
            <person name="Yurkov A.M."/>
            <person name="Nowrousian M."/>
            <person name="Sun S."/>
            <person name="Cuomo C.A."/>
            <person name="Heitman J."/>
        </authorList>
    </citation>
    <scope>NUCLEOTIDE SEQUENCE [LARGE SCALE GENOMIC DNA]</scope>
    <source>
        <strain evidence="2 3">CBS 6074</strain>
    </source>
</reference>
<dbReference type="RefSeq" id="XP_066078546.1">
    <property type="nucleotide sequence ID" value="XM_066222449.1"/>
</dbReference>